<keyword evidence="5 7" id="KW-0472">Membrane</keyword>
<evidence type="ECO:0000256" key="2">
    <source>
        <dbReference type="ARBA" id="ARBA00022475"/>
    </source>
</evidence>
<sequence length="466" mass="48698">MPEPALTTGPEPGPGPRSGGGEGGPPPGWLRRELSNPLFRNAYALMLNGGVTTLLGAAFWAIGPLYYAPADFGRNTAMNQAIMFVGGITMLNFLLIRFIPETARHTRALVLACYGIGAGTAAAVGAAFLVTLRVWGGGWTNFDHLRGLGPGLAFVAMAVAWNLWNAMEGVFTGLRRAGWVPAVNTVWCLLRLGLVVALAGAFPHNGIVLAWYLPAMAVLVPVNALILGRLIPAHRRANLGRGPRSTHREIARYLGGGYLGGAFQFASVSLVPIVVAAHLSPATNAYFQMAWVPGMMLDLLALTLSFSLTVEGAFDRAGLARSTRAALRRTVTLMAPVTVLVVALAPVGLEIYGHGYATGAPLLQVLALAVLPKAVIELYVGVLRVQKRTRLIAALQGVRLAGVLGLVTLLIDPDRLATIGVAVVAVNVTVAAAILPGLLRAARPDPAAAEGHAGGPSTTDPGRDNS</sequence>
<dbReference type="PANTHER" id="PTHR30250:SF11">
    <property type="entry name" value="O-ANTIGEN TRANSPORTER-RELATED"/>
    <property type="match status" value="1"/>
</dbReference>
<evidence type="ECO:0000256" key="5">
    <source>
        <dbReference type="ARBA" id="ARBA00023136"/>
    </source>
</evidence>
<evidence type="ECO:0000256" key="3">
    <source>
        <dbReference type="ARBA" id="ARBA00022692"/>
    </source>
</evidence>
<protein>
    <submittedName>
        <fullName evidence="8">Lipopolysaccharide biosynthesis protein</fullName>
    </submittedName>
</protein>
<organism evidence="8 9">
    <name type="scientific">Actinomadura yumaensis</name>
    <dbReference type="NCBI Taxonomy" id="111807"/>
    <lineage>
        <taxon>Bacteria</taxon>
        <taxon>Bacillati</taxon>
        <taxon>Actinomycetota</taxon>
        <taxon>Actinomycetes</taxon>
        <taxon>Streptosporangiales</taxon>
        <taxon>Thermomonosporaceae</taxon>
        <taxon>Actinomadura</taxon>
    </lineage>
</organism>
<accession>A0ABW2CAX2</accession>
<feature type="transmembrane region" description="Helical" evidence="7">
    <location>
        <begin position="111"/>
        <end position="135"/>
    </location>
</feature>
<feature type="transmembrane region" description="Helical" evidence="7">
    <location>
        <begin position="253"/>
        <end position="279"/>
    </location>
</feature>
<dbReference type="RefSeq" id="WP_160819713.1">
    <property type="nucleotide sequence ID" value="NZ_JBHSXS010000001.1"/>
</dbReference>
<feature type="transmembrane region" description="Helical" evidence="7">
    <location>
        <begin position="208"/>
        <end position="232"/>
    </location>
</feature>
<proteinExistence type="predicted"/>
<feature type="transmembrane region" description="Helical" evidence="7">
    <location>
        <begin position="147"/>
        <end position="167"/>
    </location>
</feature>
<evidence type="ECO:0000313" key="8">
    <source>
        <dbReference type="EMBL" id="MFC6878749.1"/>
    </source>
</evidence>
<keyword evidence="4 7" id="KW-1133">Transmembrane helix</keyword>
<comment type="caution">
    <text evidence="8">The sequence shown here is derived from an EMBL/GenBank/DDBJ whole genome shotgun (WGS) entry which is preliminary data.</text>
</comment>
<feature type="transmembrane region" description="Helical" evidence="7">
    <location>
        <begin position="179"/>
        <end position="202"/>
    </location>
</feature>
<feature type="transmembrane region" description="Helical" evidence="7">
    <location>
        <begin position="42"/>
        <end position="62"/>
    </location>
</feature>
<dbReference type="Proteomes" id="UP001596380">
    <property type="component" value="Unassembled WGS sequence"/>
</dbReference>
<feature type="transmembrane region" description="Helical" evidence="7">
    <location>
        <begin position="331"/>
        <end position="349"/>
    </location>
</feature>
<feature type="compositionally biased region" description="Low complexity" evidence="6">
    <location>
        <begin position="1"/>
        <end position="10"/>
    </location>
</feature>
<dbReference type="PANTHER" id="PTHR30250">
    <property type="entry name" value="PST FAMILY PREDICTED COLANIC ACID TRANSPORTER"/>
    <property type="match status" value="1"/>
</dbReference>
<comment type="subcellular location">
    <subcellularLocation>
        <location evidence="1">Cell membrane</location>
        <topology evidence="1">Multi-pass membrane protein</topology>
    </subcellularLocation>
</comment>
<feature type="transmembrane region" description="Helical" evidence="7">
    <location>
        <begin position="361"/>
        <end position="380"/>
    </location>
</feature>
<dbReference type="InterPro" id="IPR050833">
    <property type="entry name" value="Poly_Biosynth_Transport"/>
</dbReference>
<reference evidence="9" key="1">
    <citation type="journal article" date="2019" name="Int. J. Syst. Evol. Microbiol.">
        <title>The Global Catalogue of Microorganisms (GCM) 10K type strain sequencing project: providing services to taxonomists for standard genome sequencing and annotation.</title>
        <authorList>
            <consortium name="The Broad Institute Genomics Platform"/>
            <consortium name="The Broad Institute Genome Sequencing Center for Infectious Disease"/>
            <person name="Wu L."/>
            <person name="Ma J."/>
        </authorList>
    </citation>
    <scope>NUCLEOTIDE SEQUENCE [LARGE SCALE GENOMIC DNA]</scope>
    <source>
        <strain evidence="9">JCM 3369</strain>
    </source>
</reference>
<keyword evidence="2" id="KW-1003">Cell membrane</keyword>
<gene>
    <name evidence="8" type="ORF">ACFQKB_03100</name>
</gene>
<keyword evidence="3 7" id="KW-0812">Transmembrane</keyword>
<feature type="transmembrane region" description="Helical" evidence="7">
    <location>
        <begin position="285"/>
        <end position="310"/>
    </location>
</feature>
<evidence type="ECO:0000256" key="7">
    <source>
        <dbReference type="SAM" id="Phobius"/>
    </source>
</evidence>
<feature type="region of interest" description="Disordered" evidence="6">
    <location>
        <begin position="1"/>
        <end position="30"/>
    </location>
</feature>
<evidence type="ECO:0000256" key="1">
    <source>
        <dbReference type="ARBA" id="ARBA00004651"/>
    </source>
</evidence>
<keyword evidence="9" id="KW-1185">Reference proteome</keyword>
<evidence type="ECO:0000256" key="4">
    <source>
        <dbReference type="ARBA" id="ARBA00022989"/>
    </source>
</evidence>
<dbReference type="EMBL" id="JBHSXS010000001">
    <property type="protein sequence ID" value="MFC6878749.1"/>
    <property type="molecule type" value="Genomic_DNA"/>
</dbReference>
<feature type="transmembrane region" description="Helical" evidence="7">
    <location>
        <begin position="392"/>
        <end position="411"/>
    </location>
</feature>
<name>A0ABW2CAX2_9ACTN</name>
<feature type="region of interest" description="Disordered" evidence="6">
    <location>
        <begin position="446"/>
        <end position="466"/>
    </location>
</feature>
<feature type="transmembrane region" description="Helical" evidence="7">
    <location>
        <begin position="82"/>
        <end position="99"/>
    </location>
</feature>
<feature type="transmembrane region" description="Helical" evidence="7">
    <location>
        <begin position="417"/>
        <end position="439"/>
    </location>
</feature>
<evidence type="ECO:0000313" key="9">
    <source>
        <dbReference type="Proteomes" id="UP001596380"/>
    </source>
</evidence>
<evidence type="ECO:0000256" key="6">
    <source>
        <dbReference type="SAM" id="MobiDB-lite"/>
    </source>
</evidence>